<dbReference type="Pfam" id="PF00702">
    <property type="entry name" value="Hydrolase"/>
    <property type="match status" value="1"/>
</dbReference>
<sequence length="249" mass="26826">MPLAASAITTILFDLDDTLFDHAGTARAALAAIAAGRAALHGVPVEDLYGRYSALLEELHPQVMTGRISYLAAREQRFQRLLAPYEPAASAAEAAQLAAQHYGHYQQLRRPVAGALALLQALKPTHKIGIVTNNRTAEQQEKLRYLGMSELVDALITSEEVGVLKPDPRIYQVALARLGSQPAETVMVGDNWLADVLGALAVGIRPVWLNRTGAARPLPHVTELTSLEPLAEVLHQLTTRPTAPAESLS</sequence>
<dbReference type="EC" id="3.1.3.-" evidence="1"/>
<dbReference type="RefSeq" id="WP_382313389.1">
    <property type="nucleotide sequence ID" value="NZ_JBHUFD010000003.1"/>
</dbReference>
<keyword evidence="1" id="KW-0378">Hydrolase</keyword>
<reference evidence="2" key="1">
    <citation type="journal article" date="2019" name="Int. J. Syst. Evol. Microbiol.">
        <title>The Global Catalogue of Microorganisms (GCM) 10K type strain sequencing project: providing services to taxonomists for standard genome sequencing and annotation.</title>
        <authorList>
            <consortium name="The Broad Institute Genomics Platform"/>
            <consortium name="The Broad Institute Genome Sequencing Center for Infectious Disease"/>
            <person name="Wu L."/>
            <person name="Ma J."/>
        </authorList>
    </citation>
    <scope>NUCLEOTIDE SEQUENCE [LARGE SCALE GENOMIC DNA]</scope>
    <source>
        <strain evidence="2">CGMCC 1.15795</strain>
    </source>
</reference>
<dbReference type="InterPro" id="IPR006439">
    <property type="entry name" value="HAD-SF_hydro_IA"/>
</dbReference>
<name>A0ABW4QTZ2_9BACT</name>
<proteinExistence type="predicted"/>
<organism evidence="1 2">
    <name type="scientific">Hymenobacter bucti</name>
    <dbReference type="NCBI Taxonomy" id="1844114"/>
    <lineage>
        <taxon>Bacteria</taxon>
        <taxon>Pseudomonadati</taxon>
        <taxon>Bacteroidota</taxon>
        <taxon>Cytophagia</taxon>
        <taxon>Cytophagales</taxon>
        <taxon>Hymenobacteraceae</taxon>
        <taxon>Hymenobacter</taxon>
    </lineage>
</organism>
<dbReference type="NCBIfam" id="TIGR01509">
    <property type="entry name" value="HAD-SF-IA-v3"/>
    <property type="match status" value="1"/>
</dbReference>
<dbReference type="PANTHER" id="PTHR47478:SF1">
    <property type="entry name" value="PYRIMIDINE 5'-NUCLEOTIDASE YJJG"/>
    <property type="match status" value="1"/>
</dbReference>
<dbReference type="GO" id="GO:0016787">
    <property type="term" value="F:hydrolase activity"/>
    <property type="evidence" value="ECO:0007669"/>
    <property type="project" value="UniProtKB-KW"/>
</dbReference>
<dbReference type="InterPro" id="IPR052550">
    <property type="entry name" value="Pyrimidine_5'-ntase_YjjG"/>
</dbReference>
<keyword evidence="2" id="KW-1185">Reference proteome</keyword>
<dbReference type="NCBIfam" id="TIGR01549">
    <property type="entry name" value="HAD-SF-IA-v1"/>
    <property type="match status" value="1"/>
</dbReference>
<dbReference type="Gene3D" id="3.40.50.1000">
    <property type="entry name" value="HAD superfamily/HAD-like"/>
    <property type="match status" value="1"/>
</dbReference>
<dbReference type="InterPro" id="IPR023214">
    <property type="entry name" value="HAD_sf"/>
</dbReference>
<dbReference type="InterPro" id="IPR036412">
    <property type="entry name" value="HAD-like_sf"/>
</dbReference>
<dbReference type="SFLD" id="SFLDS00003">
    <property type="entry name" value="Haloacid_Dehalogenase"/>
    <property type="match status" value="1"/>
</dbReference>
<evidence type="ECO:0000313" key="1">
    <source>
        <dbReference type="EMBL" id="MFD1872910.1"/>
    </source>
</evidence>
<accession>A0ABW4QTZ2</accession>
<dbReference type="PRINTS" id="PR00413">
    <property type="entry name" value="HADHALOGNASE"/>
</dbReference>
<protein>
    <submittedName>
        <fullName evidence="1">HAD family hydrolase</fullName>
        <ecNumber evidence="1">3.1.3.-</ecNumber>
    </submittedName>
</protein>
<evidence type="ECO:0000313" key="2">
    <source>
        <dbReference type="Proteomes" id="UP001597197"/>
    </source>
</evidence>
<dbReference type="Proteomes" id="UP001597197">
    <property type="component" value="Unassembled WGS sequence"/>
</dbReference>
<dbReference type="SUPFAM" id="SSF56784">
    <property type="entry name" value="HAD-like"/>
    <property type="match status" value="1"/>
</dbReference>
<comment type="caution">
    <text evidence="1">The sequence shown here is derived from an EMBL/GenBank/DDBJ whole genome shotgun (WGS) entry which is preliminary data.</text>
</comment>
<dbReference type="SFLD" id="SFLDG01135">
    <property type="entry name" value="C1.5.6:_HAD__Beta-PGM__Phospha"/>
    <property type="match status" value="1"/>
</dbReference>
<dbReference type="Gene3D" id="1.20.120.1600">
    <property type="match status" value="1"/>
</dbReference>
<dbReference type="SFLD" id="SFLDG01129">
    <property type="entry name" value="C1.5:_HAD__Beta-PGM__Phosphata"/>
    <property type="match status" value="1"/>
</dbReference>
<gene>
    <name evidence="1" type="ORF">ACFSDX_10755</name>
</gene>
<dbReference type="EMBL" id="JBHUFD010000003">
    <property type="protein sequence ID" value="MFD1872910.1"/>
    <property type="molecule type" value="Genomic_DNA"/>
</dbReference>
<dbReference type="PANTHER" id="PTHR47478">
    <property type="match status" value="1"/>
</dbReference>